<organism evidence="1 2">
    <name type="scientific">Nocardioides pocheonensis</name>
    <dbReference type="NCBI Taxonomy" id="661485"/>
    <lineage>
        <taxon>Bacteria</taxon>
        <taxon>Bacillati</taxon>
        <taxon>Actinomycetota</taxon>
        <taxon>Actinomycetes</taxon>
        <taxon>Propionibacteriales</taxon>
        <taxon>Nocardioidaceae</taxon>
        <taxon>Nocardioides</taxon>
    </lineage>
</organism>
<keyword evidence="2" id="KW-1185">Reference proteome</keyword>
<reference evidence="1 2" key="1">
    <citation type="submission" date="2018-11" db="EMBL/GenBank/DDBJ databases">
        <authorList>
            <person name="Li F."/>
        </authorList>
    </citation>
    <scope>NUCLEOTIDE SEQUENCE [LARGE SCALE GENOMIC DNA]</scope>
    <source>
        <strain evidence="1 2">Gsoil 818</strain>
    </source>
</reference>
<protein>
    <recommendedName>
        <fullName evidence="3">DUF1444 family protein</fullName>
    </recommendedName>
</protein>
<evidence type="ECO:0000313" key="1">
    <source>
        <dbReference type="EMBL" id="RNM12960.1"/>
    </source>
</evidence>
<sequence length="306" mass="33455">MPFFKRSGPEPTPDPDLPLTTEQARRLRALVRAAFAETGVEVVVHPGHVEDDQGAKYGLWNVAAACNDVPEAEWASIVRAHVSRLGRTGDVETMSEDELRRAVYFRLVESASLPDLTWHPSADRYGDGLTAVLSVDLPETVSTPQEEFWSARGGYERWRDTGRANVRALLISDELEHARIAPPDGAGAFDVVLGESFFTASTALLPDDLVRRFAPGAEASRGMLLVVPFRHQVAFRVLDGTQDGVLALNNLFNFAMQGFNEAPGPLSPHVFWVVEGRWRQVTQFVDGQPQVQVDDDLAAALGALGG</sequence>
<proteinExistence type="predicted"/>
<gene>
    <name evidence="1" type="ORF">EFL26_16095</name>
</gene>
<dbReference type="AlphaFoldDB" id="A0A3N0GLM6"/>
<comment type="caution">
    <text evidence="1">The sequence shown here is derived from an EMBL/GenBank/DDBJ whole genome shotgun (WGS) entry which is preliminary data.</text>
</comment>
<evidence type="ECO:0000313" key="2">
    <source>
        <dbReference type="Proteomes" id="UP000279994"/>
    </source>
</evidence>
<name>A0A3N0GLM6_9ACTN</name>
<dbReference type="Proteomes" id="UP000279994">
    <property type="component" value="Unassembled WGS sequence"/>
</dbReference>
<dbReference type="RefSeq" id="WP_123223936.1">
    <property type="nucleotide sequence ID" value="NZ_RJSF01000043.1"/>
</dbReference>
<evidence type="ECO:0008006" key="3">
    <source>
        <dbReference type="Google" id="ProtNLM"/>
    </source>
</evidence>
<dbReference type="OrthoDB" id="3812886at2"/>
<dbReference type="EMBL" id="RJSF01000043">
    <property type="protein sequence ID" value="RNM12960.1"/>
    <property type="molecule type" value="Genomic_DNA"/>
</dbReference>
<accession>A0A3N0GLM6</accession>